<comment type="similarity">
    <text evidence="1 5">Belongs to the pseudouridine synthase RsuA family.</text>
</comment>
<accession>A0ABT2BY14</accession>
<dbReference type="Gene3D" id="3.10.290.10">
    <property type="entry name" value="RNA-binding S4 domain"/>
    <property type="match status" value="1"/>
</dbReference>
<sequence>MNPTDMNETIPAEAGQEPAAKPKRRTKPKAEAAPAPAPEGAQPEAVEKPKRTRKTAAQKAAEAAESAAPAAAAPAAAAPPAEPAPRKPRTRKAAVAEAAPAAAEPAPAPIAVAPAPAPAPVAGAPADDGAASERKPRGPRQMREQRQQREARQPRVEAEAPAAEAVAAESAPLDAGRNEQRRDQRGGKQQKKKGQQGQQRGQQAQNAQAGQNGQPAQNQGQNQGQKQQQGKGRNAKHANKPAKGGKGSDADAVFSFVTSDAFDANEGGRGQSQATKARRDLTAEDDAPKLHKVLAEAGLGSRRDMEELIIAGRVSVNGEPAHIGQRILPTDAVRINGKLLQRRVNNNKPPRVLVYHKPAGEIVSADDPEGRPSVFDRLPTMKTGKWLAVGRLDFNTEGLLLFTNSGDLANRLMHPRYNIDREYAVRTLGELEEGMRQKLLAGVELDDGTASFTKIADGGGEGVNRWYRVVIGEGRNREVRRMFEAVGLTVSRLIRTRYGAMTLPSGLKRGRWEELEENDVRNFLDAFGIEKKGGAQGKGAVGAKGQGKGQGQGGAKGRGDEDYRSNGNRIDRADANRNVDPFGPPVVRVGTGREEGGILGGRGGQGQGPRQGQGQGGRGVGGGQARGNSQPRGNNQARGGGGGGGGGKGPRQPDPLQTTFGFAGAGQNRRSQGPRVSDHGMPRRGRRG</sequence>
<dbReference type="InterPro" id="IPR018496">
    <property type="entry name" value="PsdUridine_synth_RsuA/RluB_CS"/>
</dbReference>
<feature type="compositionally biased region" description="Low complexity" evidence="6">
    <location>
        <begin position="159"/>
        <end position="172"/>
    </location>
</feature>
<reference evidence="8" key="1">
    <citation type="submission" date="2022-08" db="EMBL/GenBank/DDBJ databases">
        <title>Reclassification of Massilia species as members of the genera Telluria, Duganella, Pseudoduganella, Mokoshia gen. nov. and Zemynaea gen. nov. using orthogonal and non-orthogonal genome-based approaches.</title>
        <authorList>
            <person name="Bowman J.P."/>
        </authorList>
    </citation>
    <scope>NUCLEOTIDE SEQUENCE</scope>
    <source>
        <strain evidence="8">LMG 11547</strain>
    </source>
</reference>
<dbReference type="Gene3D" id="3.30.70.1560">
    <property type="entry name" value="Alpha-L RNA-binding motif"/>
    <property type="match status" value="1"/>
</dbReference>
<feature type="region of interest" description="Disordered" evidence="6">
    <location>
        <begin position="1"/>
        <end position="250"/>
    </location>
</feature>
<dbReference type="NCBIfam" id="TIGR00093">
    <property type="entry name" value="pseudouridine synthase"/>
    <property type="match status" value="1"/>
</dbReference>
<evidence type="ECO:0000256" key="5">
    <source>
        <dbReference type="RuleBase" id="RU003887"/>
    </source>
</evidence>
<dbReference type="SUPFAM" id="SSF55120">
    <property type="entry name" value="Pseudouridine synthase"/>
    <property type="match status" value="1"/>
</dbReference>
<keyword evidence="9" id="KW-1185">Reference proteome</keyword>
<protein>
    <recommendedName>
        <fullName evidence="5">Pseudouridine synthase</fullName>
        <ecNumber evidence="5">5.4.99.-</ecNumber>
    </recommendedName>
</protein>
<feature type="compositionally biased region" description="Low complexity" evidence="6">
    <location>
        <begin position="57"/>
        <end position="79"/>
    </location>
</feature>
<dbReference type="InterPro" id="IPR020103">
    <property type="entry name" value="PsdUridine_synth_cat_dom_sf"/>
</dbReference>
<dbReference type="PROSITE" id="PS01149">
    <property type="entry name" value="PSI_RSU"/>
    <property type="match status" value="1"/>
</dbReference>
<feature type="region of interest" description="Disordered" evidence="6">
    <location>
        <begin position="534"/>
        <end position="688"/>
    </location>
</feature>
<comment type="caution">
    <text evidence="8">The sequence shown here is derived from an EMBL/GenBank/DDBJ whole genome shotgun (WGS) entry which is preliminary data.</text>
</comment>
<name>A0ABT2BY14_9BURK</name>
<dbReference type="NCBIfam" id="NF007976">
    <property type="entry name" value="PRK10700.1"/>
    <property type="match status" value="1"/>
</dbReference>
<evidence type="ECO:0000256" key="4">
    <source>
        <dbReference type="PROSITE-ProRule" id="PRU00182"/>
    </source>
</evidence>
<feature type="region of interest" description="Disordered" evidence="6">
    <location>
        <begin position="262"/>
        <end position="284"/>
    </location>
</feature>
<evidence type="ECO:0000256" key="1">
    <source>
        <dbReference type="ARBA" id="ARBA00008348"/>
    </source>
</evidence>
<evidence type="ECO:0000313" key="8">
    <source>
        <dbReference type="EMBL" id="MCS0629822.1"/>
    </source>
</evidence>
<dbReference type="InterPro" id="IPR000748">
    <property type="entry name" value="PsdUridine_synth_RsuA/RluB/E/F"/>
</dbReference>
<dbReference type="PANTHER" id="PTHR47683">
    <property type="entry name" value="PSEUDOURIDINE SYNTHASE FAMILY PROTEIN-RELATED"/>
    <property type="match status" value="1"/>
</dbReference>
<keyword evidence="2 4" id="KW-0694">RNA-binding</keyword>
<dbReference type="PROSITE" id="PS50889">
    <property type="entry name" value="S4"/>
    <property type="match status" value="1"/>
</dbReference>
<dbReference type="EC" id="5.4.99.-" evidence="5"/>
<dbReference type="Gene3D" id="3.30.70.580">
    <property type="entry name" value="Pseudouridine synthase I, catalytic domain, N-terminal subdomain"/>
    <property type="match status" value="1"/>
</dbReference>
<dbReference type="SMART" id="SM00363">
    <property type="entry name" value="S4"/>
    <property type="match status" value="1"/>
</dbReference>
<feature type="compositionally biased region" description="Basic and acidic residues" evidence="6">
    <location>
        <begin position="176"/>
        <end position="186"/>
    </location>
</feature>
<dbReference type="PANTHER" id="PTHR47683:SF3">
    <property type="entry name" value="RIBOSOMAL LARGE SUBUNIT PSEUDOURIDINE SYNTHASE B"/>
    <property type="match status" value="1"/>
</dbReference>
<dbReference type="SUPFAM" id="SSF55174">
    <property type="entry name" value="Alpha-L RNA-binding motif"/>
    <property type="match status" value="1"/>
</dbReference>
<dbReference type="InterPro" id="IPR002942">
    <property type="entry name" value="S4_RNA-bd"/>
</dbReference>
<dbReference type="InterPro" id="IPR006145">
    <property type="entry name" value="PsdUridine_synth_RsuA/RluA"/>
</dbReference>
<proteinExistence type="inferred from homology"/>
<feature type="compositionally biased region" description="Basic and acidic residues" evidence="6">
    <location>
        <begin position="557"/>
        <end position="577"/>
    </location>
</feature>
<evidence type="ECO:0000313" key="9">
    <source>
        <dbReference type="Proteomes" id="UP001165263"/>
    </source>
</evidence>
<dbReference type="RefSeq" id="WP_259449156.1">
    <property type="nucleotide sequence ID" value="NZ_CP119520.1"/>
</dbReference>
<evidence type="ECO:0000259" key="7">
    <source>
        <dbReference type="SMART" id="SM00363"/>
    </source>
</evidence>
<dbReference type="CDD" id="cd00165">
    <property type="entry name" value="S4"/>
    <property type="match status" value="1"/>
</dbReference>
<dbReference type="InterPro" id="IPR036986">
    <property type="entry name" value="S4_RNA-bd_sf"/>
</dbReference>
<feature type="compositionally biased region" description="Polar residues" evidence="6">
    <location>
        <begin position="628"/>
        <end position="637"/>
    </location>
</feature>
<gene>
    <name evidence="8" type="ORF">NX786_10815</name>
</gene>
<dbReference type="EMBL" id="JANUHC010000003">
    <property type="protein sequence ID" value="MCS0629822.1"/>
    <property type="molecule type" value="Genomic_DNA"/>
</dbReference>
<feature type="compositionally biased region" description="Low complexity" evidence="6">
    <location>
        <begin position="93"/>
        <end position="129"/>
    </location>
</feature>
<dbReference type="CDD" id="cd02556">
    <property type="entry name" value="PseudoU_synth_RluB"/>
    <property type="match status" value="1"/>
</dbReference>
<evidence type="ECO:0000256" key="3">
    <source>
        <dbReference type="ARBA" id="ARBA00023235"/>
    </source>
</evidence>
<dbReference type="InterPro" id="IPR050343">
    <property type="entry name" value="RsuA_PseudoU_synthase"/>
</dbReference>
<evidence type="ECO:0000256" key="6">
    <source>
        <dbReference type="SAM" id="MobiDB-lite"/>
    </source>
</evidence>
<feature type="domain" description="RNA-binding S4" evidence="7">
    <location>
        <begin position="288"/>
        <end position="349"/>
    </location>
</feature>
<feature type="compositionally biased region" description="Basic and acidic residues" evidence="6">
    <location>
        <begin position="131"/>
        <end position="158"/>
    </location>
</feature>
<organism evidence="8 9">
    <name type="scientific">Telluria mixta</name>
    <dbReference type="NCBI Taxonomy" id="34071"/>
    <lineage>
        <taxon>Bacteria</taxon>
        <taxon>Pseudomonadati</taxon>
        <taxon>Pseudomonadota</taxon>
        <taxon>Betaproteobacteria</taxon>
        <taxon>Burkholderiales</taxon>
        <taxon>Oxalobacteraceae</taxon>
        <taxon>Telluria group</taxon>
        <taxon>Telluria</taxon>
    </lineage>
</organism>
<dbReference type="Pfam" id="PF01479">
    <property type="entry name" value="S4"/>
    <property type="match status" value="1"/>
</dbReference>
<feature type="compositionally biased region" description="Low complexity" evidence="6">
    <location>
        <begin position="195"/>
        <end position="232"/>
    </location>
</feature>
<dbReference type="Proteomes" id="UP001165263">
    <property type="component" value="Unassembled WGS sequence"/>
</dbReference>
<dbReference type="InterPro" id="IPR020094">
    <property type="entry name" value="TruA/RsuA/RluB/E/F_N"/>
</dbReference>
<evidence type="ECO:0000256" key="2">
    <source>
        <dbReference type="ARBA" id="ARBA00022884"/>
    </source>
</evidence>
<feature type="compositionally biased region" description="Gly residues" evidence="6">
    <location>
        <begin position="534"/>
        <end position="556"/>
    </location>
</feature>
<feature type="compositionally biased region" description="Gly residues" evidence="6">
    <location>
        <begin position="597"/>
        <end position="625"/>
    </location>
</feature>
<feature type="compositionally biased region" description="Low complexity" evidence="6">
    <location>
        <begin position="31"/>
        <end position="44"/>
    </location>
</feature>
<dbReference type="Pfam" id="PF00849">
    <property type="entry name" value="PseudoU_synth_2"/>
    <property type="match status" value="1"/>
</dbReference>
<feature type="compositionally biased region" description="Gly residues" evidence="6">
    <location>
        <begin position="638"/>
        <end position="649"/>
    </location>
</feature>
<keyword evidence="3 5" id="KW-0413">Isomerase</keyword>
<dbReference type="InterPro" id="IPR042092">
    <property type="entry name" value="PsdUridine_s_RsuA/RluB/E/F_cat"/>
</dbReference>